<dbReference type="Gene3D" id="3.30.870.10">
    <property type="entry name" value="Endonuclease Chain A"/>
    <property type="match status" value="1"/>
</dbReference>
<evidence type="ECO:0000313" key="5">
    <source>
        <dbReference type="EMBL" id="OIQ87608.1"/>
    </source>
</evidence>
<evidence type="ECO:0000256" key="3">
    <source>
        <dbReference type="ARBA" id="ARBA00023098"/>
    </source>
</evidence>
<protein>
    <submittedName>
        <fullName evidence="5">Phospholipase D</fullName>
        <ecNumber evidence="5">3.1.4.4</ecNumber>
    </submittedName>
</protein>
<keyword evidence="3" id="KW-0443">Lipid metabolism</keyword>
<sequence length="202" mass="21682">MPGPSLAPTLRALALALALLPCAPQFAHAAPEAWPKPAAAVPQARHSGISVGFSPDGSAERLVLGAIADARHSIRVAAYGFTASAVAKALIAAHKRGVAVQVLVDWRANFEEDRRYARHAIGALQLAGVAVRAIDAYPIFHDKFMVIDDRTVQTGSYNYTVAAARYNAENVLVVWNDPALARAYARDWNANWRLGRPVPQGL</sequence>
<dbReference type="Pfam" id="PF13091">
    <property type="entry name" value="PLDc_2"/>
    <property type="match status" value="1"/>
</dbReference>
<feature type="domain" description="PLD phosphodiesterase" evidence="4">
    <location>
        <begin position="136"/>
        <end position="163"/>
    </location>
</feature>
<dbReference type="GO" id="GO:0004630">
    <property type="term" value="F:phospholipase D activity"/>
    <property type="evidence" value="ECO:0007669"/>
    <property type="project" value="UniProtKB-EC"/>
</dbReference>
<dbReference type="PROSITE" id="PS50035">
    <property type="entry name" value="PLD"/>
    <property type="match status" value="1"/>
</dbReference>
<keyword evidence="1 5" id="KW-0378">Hydrolase</keyword>
<accession>A0A1J5QVQ3</accession>
<dbReference type="InterPro" id="IPR001736">
    <property type="entry name" value="PLipase_D/transphosphatidylase"/>
</dbReference>
<dbReference type="AlphaFoldDB" id="A0A1J5QVQ3"/>
<dbReference type="InterPro" id="IPR025202">
    <property type="entry name" value="PLD-like_dom"/>
</dbReference>
<comment type="caution">
    <text evidence="5">The sequence shown here is derived from an EMBL/GenBank/DDBJ whole genome shotgun (WGS) entry which is preliminary data.</text>
</comment>
<evidence type="ECO:0000256" key="1">
    <source>
        <dbReference type="ARBA" id="ARBA00022801"/>
    </source>
</evidence>
<dbReference type="InterPro" id="IPR051406">
    <property type="entry name" value="PLD_domain"/>
</dbReference>
<dbReference type="PANTHER" id="PTHR43856">
    <property type="entry name" value="CARDIOLIPIN HYDROLASE"/>
    <property type="match status" value="1"/>
</dbReference>
<evidence type="ECO:0000259" key="4">
    <source>
        <dbReference type="PROSITE" id="PS50035"/>
    </source>
</evidence>
<dbReference type="CDD" id="cd09170">
    <property type="entry name" value="PLDc_Nuc"/>
    <property type="match status" value="1"/>
</dbReference>
<dbReference type="PANTHER" id="PTHR43856:SF1">
    <property type="entry name" value="MITOCHONDRIAL CARDIOLIPIN HYDROLASE"/>
    <property type="match status" value="1"/>
</dbReference>
<gene>
    <name evidence="5" type="primary">pld_1</name>
    <name evidence="5" type="ORF">GALL_305370</name>
</gene>
<keyword evidence="2" id="KW-0442">Lipid degradation</keyword>
<proteinExistence type="predicted"/>
<dbReference type="GO" id="GO:0016042">
    <property type="term" value="P:lipid catabolic process"/>
    <property type="evidence" value="ECO:0007669"/>
    <property type="project" value="UniProtKB-KW"/>
</dbReference>
<organism evidence="5">
    <name type="scientific">mine drainage metagenome</name>
    <dbReference type="NCBI Taxonomy" id="410659"/>
    <lineage>
        <taxon>unclassified sequences</taxon>
        <taxon>metagenomes</taxon>
        <taxon>ecological metagenomes</taxon>
    </lineage>
</organism>
<dbReference type="SMART" id="SM00155">
    <property type="entry name" value="PLDc"/>
    <property type="match status" value="1"/>
</dbReference>
<dbReference type="EMBL" id="MLJW01000414">
    <property type="protein sequence ID" value="OIQ87608.1"/>
    <property type="molecule type" value="Genomic_DNA"/>
</dbReference>
<dbReference type="GO" id="GO:0016891">
    <property type="term" value="F:RNA endonuclease activity producing 5'-phosphomonoesters, hydrolytic mechanism"/>
    <property type="evidence" value="ECO:0007669"/>
    <property type="project" value="TreeGrafter"/>
</dbReference>
<name>A0A1J5QVQ3_9ZZZZ</name>
<reference evidence="5" key="1">
    <citation type="submission" date="2016-10" db="EMBL/GenBank/DDBJ databases">
        <title>Sequence of Gallionella enrichment culture.</title>
        <authorList>
            <person name="Poehlein A."/>
            <person name="Muehling M."/>
            <person name="Daniel R."/>
        </authorList>
    </citation>
    <scope>NUCLEOTIDE SEQUENCE</scope>
</reference>
<dbReference type="EC" id="3.1.4.4" evidence="5"/>
<evidence type="ECO:0000256" key="2">
    <source>
        <dbReference type="ARBA" id="ARBA00022963"/>
    </source>
</evidence>
<dbReference type="SUPFAM" id="SSF56024">
    <property type="entry name" value="Phospholipase D/nuclease"/>
    <property type="match status" value="1"/>
</dbReference>